<evidence type="ECO:0000313" key="1">
    <source>
        <dbReference type="EMBL" id="MEX6428264.1"/>
    </source>
</evidence>
<organism evidence="1 2">
    <name type="scientific">Ferrimicrobium acidiphilum</name>
    <dbReference type="NCBI Taxonomy" id="121039"/>
    <lineage>
        <taxon>Bacteria</taxon>
        <taxon>Bacillati</taxon>
        <taxon>Actinomycetota</taxon>
        <taxon>Acidimicrobiia</taxon>
        <taxon>Acidimicrobiales</taxon>
        <taxon>Acidimicrobiaceae</taxon>
        <taxon>Ferrimicrobium</taxon>
    </lineage>
</organism>
<sequence length="56" mass="5854">MRAPELVPGTTAKVVMDAAPAVACQPCVVVMRRSVVAFTLLDSQIDHGICGEIQAS</sequence>
<dbReference type="Proteomes" id="UP001560267">
    <property type="component" value="Unassembled WGS sequence"/>
</dbReference>
<comment type="caution">
    <text evidence="1">The sequence shown here is derived from an EMBL/GenBank/DDBJ whole genome shotgun (WGS) entry which is preliminary data.</text>
</comment>
<dbReference type="RefSeq" id="WP_298385438.1">
    <property type="nucleotide sequence ID" value="NZ_JBFSHR010000001.1"/>
</dbReference>
<accession>A0ABV3Y185</accession>
<proteinExistence type="predicted"/>
<name>A0ABV3Y185_9ACTN</name>
<protein>
    <submittedName>
        <fullName evidence="1">Uncharacterized protein</fullName>
    </submittedName>
</protein>
<reference evidence="1 2" key="1">
    <citation type="submission" date="2024-07" db="EMBL/GenBank/DDBJ databases">
        <title>Draft Genome Sequence of Ferrimicrobium acidiphilum Strain YE2023, Isolated from a Pulp of Bioleach Reactor.</title>
        <authorList>
            <person name="Elkina Y.A."/>
            <person name="Bulaeva A.G."/>
            <person name="Beletsky A.V."/>
            <person name="Mardanov A.V."/>
        </authorList>
    </citation>
    <scope>NUCLEOTIDE SEQUENCE [LARGE SCALE GENOMIC DNA]</scope>
    <source>
        <strain evidence="1 2">YE2023</strain>
    </source>
</reference>
<dbReference type="EMBL" id="JBFSHR010000001">
    <property type="protein sequence ID" value="MEX6428264.1"/>
    <property type="molecule type" value="Genomic_DNA"/>
</dbReference>
<evidence type="ECO:0000313" key="2">
    <source>
        <dbReference type="Proteomes" id="UP001560267"/>
    </source>
</evidence>
<keyword evidence="2" id="KW-1185">Reference proteome</keyword>
<gene>
    <name evidence="1" type="ORF">AB6A68_00175</name>
</gene>